<dbReference type="Proteomes" id="UP001199314">
    <property type="component" value="Unassembled WGS sequence"/>
</dbReference>
<protein>
    <submittedName>
        <fullName evidence="2">Uncharacterized protein</fullName>
    </submittedName>
</protein>
<dbReference type="EMBL" id="JAIQZE010000001">
    <property type="protein sequence ID" value="MBZ9777561.1"/>
    <property type="molecule type" value="Genomic_DNA"/>
</dbReference>
<organism evidence="2 3">
    <name type="scientific">Psychroflexus longus</name>
    <dbReference type="NCBI Taxonomy" id="2873596"/>
    <lineage>
        <taxon>Bacteria</taxon>
        <taxon>Pseudomonadati</taxon>
        <taxon>Bacteroidota</taxon>
        <taxon>Flavobacteriia</taxon>
        <taxon>Flavobacteriales</taxon>
        <taxon>Flavobacteriaceae</taxon>
        <taxon>Psychroflexus</taxon>
    </lineage>
</organism>
<feature type="signal peptide" evidence="1">
    <location>
        <begin position="1"/>
        <end position="18"/>
    </location>
</feature>
<keyword evidence="1" id="KW-0732">Signal</keyword>
<accession>A0ABS7XI39</accession>
<evidence type="ECO:0000256" key="1">
    <source>
        <dbReference type="SAM" id="SignalP"/>
    </source>
</evidence>
<comment type="caution">
    <text evidence="2">The sequence shown here is derived from an EMBL/GenBank/DDBJ whole genome shotgun (WGS) entry which is preliminary data.</text>
</comment>
<evidence type="ECO:0000313" key="2">
    <source>
        <dbReference type="EMBL" id="MBZ9777561.1"/>
    </source>
</evidence>
<dbReference type="RefSeq" id="WP_224459927.1">
    <property type="nucleotide sequence ID" value="NZ_JAIQZE010000001.1"/>
</dbReference>
<keyword evidence="3" id="KW-1185">Reference proteome</keyword>
<proteinExistence type="predicted"/>
<sequence length="162" mass="18999">MTIKIFLFLFIFSFSGFAQEPLKNESNDTINFFLKIEFELNGIPTNDKFEYDRYIETLGKPDIEKMGGPEIIAEFGCDDFRLMFSENQIIAGLCYLSDAYITEKGIDINGLEIRDDREKVESIFKIETKDKREVWIWGNSLLIIYFDSNNHIIEMRFSQKVT</sequence>
<feature type="chain" id="PRO_5047409576" evidence="1">
    <location>
        <begin position="19"/>
        <end position="162"/>
    </location>
</feature>
<name>A0ABS7XI39_9FLAO</name>
<evidence type="ECO:0000313" key="3">
    <source>
        <dbReference type="Proteomes" id="UP001199314"/>
    </source>
</evidence>
<gene>
    <name evidence="2" type="ORF">LB452_01375</name>
</gene>
<reference evidence="3" key="1">
    <citation type="submission" date="2023-07" db="EMBL/GenBank/DDBJ databases">
        <title>Novel species isolated from saline lakes on Tibetan Plateau.</title>
        <authorList>
            <person name="Lu H."/>
        </authorList>
    </citation>
    <scope>NUCLEOTIDE SEQUENCE [LARGE SCALE GENOMIC DNA]</scope>
    <source>
        <strain evidence="3">CAK8W</strain>
    </source>
</reference>